<keyword evidence="1" id="KW-0812">Transmembrane</keyword>
<gene>
    <name evidence="2" type="ORF">SAMEA2070301_01293</name>
</gene>
<comment type="caution">
    <text evidence="2">The sequence shown here is derived from an EMBL/GenBank/DDBJ whole genome shotgun (WGS) entry which is preliminary data.</text>
</comment>
<dbReference type="EMBL" id="FSHM01000002">
    <property type="protein sequence ID" value="SIA51895.1"/>
    <property type="molecule type" value="Genomic_DNA"/>
</dbReference>
<sequence>MKWARIGAVLTVVGSFIELVVGVAELRRERKRVPDPLTVLY</sequence>
<organism evidence="2 3">
    <name type="scientific">Mycobacteroides abscessus subsp. abscessus</name>
    <dbReference type="NCBI Taxonomy" id="1185650"/>
    <lineage>
        <taxon>Bacteria</taxon>
        <taxon>Bacillati</taxon>
        <taxon>Actinomycetota</taxon>
        <taxon>Actinomycetes</taxon>
        <taxon>Mycobacteriales</taxon>
        <taxon>Mycobacteriaceae</taxon>
        <taxon>Mycobacteroides</taxon>
        <taxon>Mycobacteroides abscessus</taxon>
    </lineage>
</organism>
<dbReference type="Proteomes" id="UP000185210">
    <property type="component" value="Unassembled WGS sequence"/>
</dbReference>
<name>A0AB38CVB8_9MYCO</name>
<dbReference type="AlphaFoldDB" id="A0AB38CVB8"/>
<reference evidence="2 3" key="1">
    <citation type="submission" date="2016-11" db="EMBL/GenBank/DDBJ databases">
        <authorList>
            <consortium name="Pathogen Informatics"/>
        </authorList>
    </citation>
    <scope>NUCLEOTIDE SEQUENCE [LARGE SCALE GENOMIC DNA]</scope>
    <source>
        <strain evidence="2 3">104</strain>
    </source>
</reference>
<accession>A0AB38CVB8</accession>
<keyword evidence="1" id="KW-0472">Membrane</keyword>
<proteinExistence type="predicted"/>
<evidence type="ECO:0000313" key="2">
    <source>
        <dbReference type="EMBL" id="SIA51895.1"/>
    </source>
</evidence>
<feature type="transmembrane region" description="Helical" evidence="1">
    <location>
        <begin position="6"/>
        <end position="24"/>
    </location>
</feature>
<evidence type="ECO:0000313" key="3">
    <source>
        <dbReference type="Proteomes" id="UP000185210"/>
    </source>
</evidence>
<evidence type="ECO:0000256" key="1">
    <source>
        <dbReference type="SAM" id="Phobius"/>
    </source>
</evidence>
<protein>
    <submittedName>
        <fullName evidence="2">Uncharacterized protein</fullName>
    </submittedName>
</protein>
<keyword evidence="1" id="KW-1133">Transmembrane helix</keyword>